<evidence type="ECO:0000313" key="4">
    <source>
        <dbReference type="Proteomes" id="UP000004099"/>
    </source>
</evidence>
<dbReference type="PANTHER" id="PTHR42696:SF2">
    <property type="entry name" value="ASPARTATE AMMONIA-LYASE"/>
    <property type="match status" value="1"/>
</dbReference>
<name>E7FRV6_9LACO</name>
<dbReference type="InterPro" id="IPR024083">
    <property type="entry name" value="Fumarase/histidase_N"/>
</dbReference>
<dbReference type="RefSeq" id="WP_003697727.1">
    <property type="nucleotide sequence ID" value="NZ_AFYE01000053.1"/>
</dbReference>
<sequence length="182" mass="19929">MRIESDSLGTKAVDDAAYYGIHTERARENFPVTSRPVDGRLVRNLILVKEACANANAETGRLAADKHRMIVGACEAILDDFDRFASELRTPAIQGGAGTSTNMNANEVIANLAAEMAGAKKGTYELIHPNDDVNMAQSTNDVYPTAGHMALVEYTTDLLDQLEKTRRLHPHFLNWLMNTASP</sequence>
<gene>
    <name evidence="3" type="ORF">HMPREF0542_11633</name>
</gene>
<reference evidence="3 4" key="1">
    <citation type="submission" date="2011-01" db="EMBL/GenBank/DDBJ databases">
        <authorList>
            <person name="Muzny D."/>
            <person name="Qin X."/>
            <person name="Buhay C."/>
            <person name="Dugan-Rocha S."/>
            <person name="Ding Y."/>
            <person name="Chen G."/>
            <person name="Hawes A."/>
            <person name="Holder M."/>
            <person name="Jhangiani S."/>
            <person name="Johnson A."/>
            <person name="Khan Z."/>
            <person name="Li Z."/>
            <person name="Liu W."/>
            <person name="Liu X."/>
            <person name="Perez L."/>
            <person name="Shen H."/>
            <person name="Wang Q."/>
            <person name="Watt J."/>
            <person name="Xi L."/>
            <person name="Xin Y."/>
            <person name="Zhou J."/>
            <person name="Deng J."/>
            <person name="Jiang H."/>
            <person name="Liu Y."/>
            <person name="Qu J."/>
            <person name="Song X.-Z."/>
            <person name="Zhang L."/>
            <person name="Villasana D."/>
            <person name="Johnson A."/>
            <person name="Liu J."/>
            <person name="Liyanage D."/>
            <person name="Lorensuhewa L."/>
            <person name="Robinson T."/>
            <person name="Song A."/>
            <person name="Song B.-B."/>
            <person name="Dinh H."/>
            <person name="Thornton R."/>
            <person name="Coyle M."/>
            <person name="Francisco L."/>
            <person name="Jackson L."/>
            <person name="Javaid M."/>
            <person name="Korchina V."/>
            <person name="Kovar C."/>
            <person name="Mata R."/>
            <person name="Mathew T."/>
            <person name="Ngo R."/>
            <person name="Nguyen L."/>
            <person name="Nguyen N."/>
            <person name="Okwuonu G."/>
            <person name="Ongeri F."/>
            <person name="Pham C."/>
            <person name="Simmons D."/>
            <person name="Wilczek-Boney K."/>
            <person name="Hale W."/>
            <person name="Jakkamsetti A."/>
            <person name="Pham P."/>
            <person name="Ruth R."/>
            <person name="San Lucas F."/>
            <person name="Warren J."/>
            <person name="Zhang J."/>
            <person name="Zhao Z."/>
            <person name="Zhou C."/>
            <person name="Zhu D."/>
            <person name="Lee S."/>
            <person name="Bess C."/>
            <person name="Blankenburg K."/>
            <person name="Forbes L."/>
            <person name="Fu Q."/>
            <person name="Gubbala S."/>
            <person name="Hirani K."/>
            <person name="Jayaseelan J.C."/>
            <person name="Lara F."/>
            <person name="Munidasa M."/>
            <person name="Palculict T."/>
            <person name="Patil S."/>
            <person name="Pu L.-L."/>
            <person name="Saada N."/>
            <person name="Tang L."/>
            <person name="Weissenberger G."/>
            <person name="Zhu Y."/>
            <person name="Hemphill L."/>
            <person name="Shang Y."/>
            <person name="Youmans B."/>
            <person name="Ayvaz T."/>
            <person name="Ross M."/>
            <person name="Santibanez J."/>
            <person name="Aqrawi P."/>
            <person name="Gross S."/>
            <person name="Joshi V."/>
            <person name="Fowler G."/>
            <person name="Nazareth L."/>
            <person name="Reid J."/>
            <person name="Worley K."/>
            <person name="Petrosino J."/>
            <person name="Highlander S."/>
            <person name="Gibbs R."/>
        </authorList>
    </citation>
    <scope>NUCLEOTIDE SEQUENCE [LARGE SCALE GENOMIC DNA]</scope>
    <source>
        <strain evidence="3 4">ATCC 25644</strain>
    </source>
</reference>
<dbReference type="PANTHER" id="PTHR42696">
    <property type="entry name" value="ASPARTATE AMMONIA-LYASE"/>
    <property type="match status" value="1"/>
</dbReference>
<dbReference type="InterPro" id="IPR008948">
    <property type="entry name" value="L-Aspartase-like"/>
</dbReference>
<evidence type="ECO:0000313" key="3">
    <source>
        <dbReference type="EMBL" id="EFZ34238.1"/>
    </source>
</evidence>
<dbReference type="EC" id="4.3.1.1" evidence="3"/>
<comment type="caution">
    <text evidence="3">The sequence shown here is derived from an EMBL/GenBank/DDBJ whole genome shotgun (WGS) entry which is preliminary data.</text>
</comment>
<dbReference type="PATRIC" id="fig|525362.12.peg.1138"/>
<dbReference type="SUPFAM" id="SSF48557">
    <property type="entry name" value="L-aspartase-like"/>
    <property type="match status" value="1"/>
</dbReference>
<organism evidence="3 4">
    <name type="scientific">Ligilactobacillus ruminis ATCC 25644</name>
    <dbReference type="NCBI Taxonomy" id="525362"/>
    <lineage>
        <taxon>Bacteria</taxon>
        <taxon>Bacillati</taxon>
        <taxon>Bacillota</taxon>
        <taxon>Bacilli</taxon>
        <taxon>Lactobacillales</taxon>
        <taxon>Lactobacillaceae</taxon>
        <taxon>Ligilactobacillus</taxon>
    </lineage>
</organism>
<dbReference type="Gene3D" id="1.10.275.10">
    <property type="entry name" value="Fumarase/aspartase (N-terminal domain)"/>
    <property type="match status" value="1"/>
</dbReference>
<evidence type="ECO:0000256" key="1">
    <source>
        <dbReference type="ARBA" id="ARBA00023239"/>
    </source>
</evidence>
<dbReference type="GO" id="GO:0008797">
    <property type="term" value="F:aspartate ammonia-lyase activity"/>
    <property type="evidence" value="ECO:0007669"/>
    <property type="project" value="UniProtKB-EC"/>
</dbReference>
<feature type="domain" description="Fumarate lyase N-terminal" evidence="2">
    <location>
        <begin position="13"/>
        <end position="164"/>
    </location>
</feature>
<dbReference type="GO" id="GO:0005829">
    <property type="term" value="C:cytosol"/>
    <property type="evidence" value="ECO:0007669"/>
    <property type="project" value="TreeGrafter"/>
</dbReference>
<accession>E7FRV6</accession>
<dbReference type="InterPro" id="IPR051546">
    <property type="entry name" value="Aspartate_Ammonia-Lyase"/>
</dbReference>
<proteinExistence type="predicted"/>
<dbReference type="EMBL" id="ACGS02000044">
    <property type="protein sequence ID" value="EFZ34238.1"/>
    <property type="molecule type" value="Genomic_DNA"/>
</dbReference>
<dbReference type="HOGENOM" id="CLU_021594_0_1_9"/>
<dbReference type="Pfam" id="PF00206">
    <property type="entry name" value="Lyase_1"/>
    <property type="match status" value="1"/>
</dbReference>
<dbReference type="InterPro" id="IPR022761">
    <property type="entry name" value="Fumarate_lyase_N"/>
</dbReference>
<dbReference type="AlphaFoldDB" id="E7FRV6"/>
<dbReference type="Proteomes" id="UP000004099">
    <property type="component" value="Unassembled WGS sequence"/>
</dbReference>
<protein>
    <submittedName>
        <fullName evidence="3">Lyase</fullName>
        <ecNumber evidence="3">4.3.1.1</ecNumber>
    </submittedName>
</protein>
<keyword evidence="1 3" id="KW-0456">Lyase</keyword>
<evidence type="ECO:0000259" key="2">
    <source>
        <dbReference type="Pfam" id="PF00206"/>
    </source>
</evidence>
<dbReference type="GO" id="GO:0006531">
    <property type="term" value="P:aspartate metabolic process"/>
    <property type="evidence" value="ECO:0007669"/>
    <property type="project" value="TreeGrafter"/>
</dbReference>